<dbReference type="KEGG" id="pmar:B0X71_13270"/>
<organism evidence="1 2">
    <name type="scientific">Planococcus lenghuensis</name>
    <dbReference type="NCBI Taxonomy" id="2213202"/>
    <lineage>
        <taxon>Bacteria</taxon>
        <taxon>Bacillati</taxon>
        <taxon>Bacillota</taxon>
        <taxon>Bacilli</taxon>
        <taxon>Bacillales</taxon>
        <taxon>Caryophanaceae</taxon>
        <taxon>Planococcus</taxon>
    </lineage>
</organism>
<dbReference type="OrthoDB" id="2967073at2"/>
<gene>
    <name evidence="1" type="ORF">B0X71_13270</name>
</gene>
<dbReference type="Proteomes" id="UP000188184">
    <property type="component" value="Chromosome"/>
</dbReference>
<proteinExistence type="predicted"/>
<evidence type="ECO:0000313" key="2">
    <source>
        <dbReference type="Proteomes" id="UP000188184"/>
    </source>
</evidence>
<name>A0A1Q2L0K2_9BACL</name>
<reference evidence="1 2" key="1">
    <citation type="submission" date="2017-02" db="EMBL/GenBank/DDBJ databases">
        <title>The complete genomic sequence of a novel cold adapted crude oil-degrading bacterium Planococcus qaidamina Y42.</title>
        <authorList>
            <person name="Yang R."/>
        </authorList>
    </citation>
    <scope>NUCLEOTIDE SEQUENCE [LARGE SCALE GENOMIC DNA]</scope>
    <source>
        <strain evidence="1 2">Y42</strain>
    </source>
</reference>
<sequence>MRYVQYKGVVERNFDKPLKQIMYETCVIEQKNAVEGAKKLGVVKEIFIAWRRYYRLEPKQQLFDRAVKELETIRL</sequence>
<accession>A0A1Q2L0K2</accession>
<dbReference type="EMBL" id="CP019640">
    <property type="protein sequence ID" value="AQQ53969.1"/>
    <property type="molecule type" value="Genomic_DNA"/>
</dbReference>
<keyword evidence="2" id="KW-1185">Reference proteome</keyword>
<dbReference type="RefSeq" id="WP_077589867.1">
    <property type="nucleotide sequence ID" value="NZ_CP019640.1"/>
</dbReference>
<dbReference type="AlphaFoldDB" id="A0A1Q2L0K2"/>
<protein>
    <submittedName>
        <fullName evidence="1">Uncharacterized protein</fullName>
    </submittedName>
</protein>
<evidence type="ECO:0000313" key="1">
    <source>
        <dbReference type="EMBL" id="AQQ53969.1"/>
    </source>
</evidence>